<keyword evidence="3" id="KW-0012">Acyltransferase</keyword>
<evidence type="ECO:0000313" key="4">
    <source>
        <dbReference type="Proteomes" id="UP000323560"/>
    </source>
</evidence>
<dbReference type="GO" id="GO:0000271">
    <property type="term" value="P:polysaccharide biosynthetic process"/>
    <property type="evidence" value="ECO:0007669"/>
    <property type="project" value="TreeGrafter"/>
</dbReference>
<keyword evidence="3" id="KW-0808">Transferase</keyword>
<feature type="transmembrane region" description="Helical" evidence="1">
    <location>
        <begin position="320"/>
        <end position="339"/>
    </location>
</feature>
<dbReference type="KEGG" id="gti:FXF46_11220"/>
<keyword evidence="1" id="KW-0472">Membrane</keyword>
<organism evidence="3 4">
    <name type="scientific">Gluconobacter thailandicus</name>
    <dbReference type="NCBI Taxonomy" id="257438"/>
    <lineage>
        <taxon>Bacteria</taxon>
        <taxon>Pseudomonadati</taxon>
        <taxon>Pseudomonadota</taxon>
        <taxon>Alphaproteobacteria</taxon>
        <taxon>Acetobacterales</taxon>
        <taxon>Acetobacteraceae</taxon>
        <taxon>Gluconobacter</taxon>
    </lineage>
</organism>
<proteinExistence type="predicted"/>
<dbReference type="PANTHER" id="PTHR23028:SF53">
    <property type="entry name" value="ACYL_TRANSF_3 DOMAIN-CONTAINING PROTEIN"/>
    <property type="match status" value="1"/>
</dbReference>
<dbReference type="AlphaFoldDB" id="A0AAP9EST0"/>
<feature type="transmembrane region" description="Helical" evidence="1">
    <location>
        <begin position="62"/>
        <end position="82"/>
    </location>
</feature>
<protein>
    <submittedName>
        <fullName evidence="3">Acyltransferase</fullName>
    </submittedName>
</protein>
<dbReference type="InterPro" id="IPR050879">
    <property type="entry name" value="Acyltransferase_3"/>
</dbReference>
<dbReference type="PANTHER" id="PTHR23028">
    <property type="entry name" value="ACETYLTRANSFERASE"/>
    <property type="match status" value="1"/>
</dbReference>
<dbReference type="GO" id="GO:0016747">
    <property type="term" value="F:acyltransferase activity, transferring groups other than amino-acyl groups"/>
    <property type="evidence" value="ECO:0007669"/>
    <property type="project" value="InterPro"/>
</dbReference>
<feature type="transmembrane region" description="Helical" evidence="1">
    <location>
        <begin position="21"/>
        <end position="42"/>
    </location>
</feature>
<evidence type="ECO:0000313" key="3">
    <source>
        <dbReference type="EMBL" id="QEH96808.1"/>
    </source>
</evidence>
<evidence type="ECO:0000259" key="2">
    <source>
        <dbReference type="Pfam" id="PF01757"/>
    </source>
</evidence>
<feature type="transmembrane region" description="Helical" evidence="1">
    <location>
        <begin position="103"/>
        <end position="123"/>
    </location>
</feature>
<dbReference type="Proteomes" id="UP000323560">
    <property type="component" value="Chromosome"/>
</dbReference>
<accession>A0AAP9EST0</accession>
<feature type="transmembrane region" description="Helical" evidence="1">
    <location>
        <begin position="278"/>
        <end position="299"/>
    </location>
</feature>
<gene>
    <name evidence="3" type="ORF">FXF46_11220</name>
</gene>
<dbReference type="InterPro" id="IPR002656">
    <property type="entry name" value="Acyl_transf_3_dom"/>
</dbReference>
<feature type="transmembrane region" description="Helical" evidence="1">
    <location>
        <begin position="192"/>
        <end position="209"/>
    </location>
</feature>
<dbReference type="EMBL" id="CP043043">
    <property type="protein sequence ID" value="QEH96808.1"/>
    <property type="molecule type" value="Genomic_DNA"/>
</dbReference>
<dbReference type="GO" id="GO:0016020">
    <property type="term" value="C:membrane"/>
    <property type="evidence" value="ECO:0007669"/>
    <property type="project" value="TreeGrafter"/>
</dbReference>
<feature type="transmembrane region" description="Helical" evidence="1">
    <location>
        <begin position="251"/>
        <end position="272"/>
    </location>
</feature>
<feature type="transmembrane region" description="Helical" evidence="1">
    <location>
        <begin position="163"/>
        <end position="185"/>
    </location>
</feature>
<evidence type="ECO:0000256" key="1">
    <source>
        <dbReference type="SAM" id="Phobius"/>
    </source>
</evidence>
<keyword evidence="1" id="KW-1133">Transmembrane helix</keyword>
<feature type="transmembrane region" description="Helical" evidence="1">
    <location>
        <begin position="345"/>
        <end position="367"/>
    </location>
</feature>
<feature type="domain" description="Acyltransferase 3" evidence="2">
    <location>
        <begin position="17"/>
        <end position="359"/>
    </location>
</feature>
<feature type="transmembrane region" description="Helical" evidence="1">
    <location>
        <begin position="221"/>
        <end position="239"/>
    </location>
</feature>
<dbReference type="Pfam" id="PF01757">
    <property type="entry name" value="Acyl_transf_3"/>
    <property type="match status" value="1"/>
</dbReference>
<sequence length="389" mass="43345">MSSSIPTSMRHMTGRNSGIDLLRGIAIVLVIIHHIALRIPLAQTGLVTIFPLRLVKALSRNGQSAVTIFFVISGFLITSHAIKRWGTLSQLDWQSFYRRRAARILPCLVVLVGVLSVLDLAQVPDYTINHDNQSLPRAILAAFGMHLNWYEGQTGYLPGGWDVLWSLSIEEAFYIGFPLFCLITAHFTHFRAFMFFCLALSMPLSLTALTHASEIWQSKAYLPGMSAIAMGVCSALLGHHVSISRQTRLRASIGVIGATIFCSYLIYMPFFWSTLGNGAPLALTIATAFLLIAFGWGWLADYTTRGTGWLRSFGVMSYEIYLSHMFVVFSLMALFHRSGGDMRTGWLWVVPALGFSWLLGYGIEHFLSRPADRWLRHSPKSQAIGSMTT</sequence>
<name>A0AAP9EST0_GLUTH</name>
<reference evidence="3 4" key="1">
    <citation type="submission" date="2019-08" db="EMBL/GenBank/DDBJ databases">
        <title>Gluconobacter frateurii HD924 genome.</title>
        <authorList>
            <person name="Liu Y."/>
            <person name="Zhang P."/>
        </authorList>
    </citation>
    <scope>NUCLEOTIDE SEQUENCE [LARGE SCALE GENOMIC DNA]</scope>
    <source>
        <strain evidence="3 4">HD924</strain>
    </source>
</reference>
<keyword evidence="1" id="KW-0812">Transmembrane</keyword>